<dbReference type="AlphaFoldDB" id="A0AAU9X302"/>
<sequence>WRSHTEDNCPCRASKSKGKGRPRKISKQPLEWKATETCGSETESGEDNESEGEKKYCLGFSAVMHNIVLMEKEETVTCAGKLAENYNFIFLDRDNMLYEINKLTTEDRLKGKNIHNNKTYKNLTSVLNVTPHTWIQARNSVLTCAINALSHESAKPVHKAVTVDQLYSIVQPSFVSPLMFATNFLVYSVTRSKLALKIHGKIHPAGGNTTVKTWLNNLTMEVPQVPSGDILTAIDNDQVLIRKWTVRKDNRAQISVLTSVCVAPIYPYGTLQLDSNLAPG</sequence>
<evidence type="ECO:0000313" key="2">
    <source>
        <dbReference type="EMBL" id="CAH3135210.1"/>
    </source>
</evidence>
<gene>
    <name evidence="2" type="ORF">PMEA_00016078</name>
</gene>
<accession>A0AAU9X302</accession>
<organism evidence="2 3">
    <name type="scientific">Pocillopora meandrina</name>
    <dbReference type="NCBI Taxonomy" id="46732"/>
    <lineage>
        <taxon>Eukaryota</taxon>
        <taxon>Metazoa</taxon>
        <taxon>Cnidaria</taxon>
        <taxon>Anthozoa</taxon>
        <taxon>Hexacorallia</taxon>
        <taxon>Scleractinia</taxon>
        <taxon>Astrocoeniina</taxon>
        <taxon>Pocilloporidae</taxon>
        <taxon>Pocillopora</taxon>
    </lineage>
</organism>
<dbReference type="EMBL" id="CALNXJ010000029">
    <property type="protein sequence ID" value="CAH3135210.1"/>
    <property type="molecule type" value="Genomic_DNA"/>
</dbReference>
<evidence type="ECO:0000256" key="1">
    <source>
        <dbReference type="SAM" id="MobiDB-lite"/>
    </source>
</evidence>
<name>A0AAU9X302_9CNID</name>
<keyword evidence="3" id="KW-1185">Reference proteome</keyword>
<protein>
    <submittedName>
        <fullName evidence="2">Uncharacterized protein</fullName>
    </submittedName>
</protein>
<reference evidence="2 3" key="1">
    <citation type="submission" date="2022-05" db="EMBL/GenBank/DDBJ databases">
        <authorList>
            <consortium name="Genoscope - CEA"/>
            <person name="William W."/>
        </authorList>
    </citation>
    <scope>NUCLEOTIDE SEQUENCE [LARGE SCALE GENOMIC DNA]</scope>
</reference>
<dbReference type="Proteomes" id="UP001159428">
    <property type="component" value="Unassembled WGS sequence"/>
</dbReference>
<feature type="compositionally biased region" description="Basic residues" evidence="1">
    <location>
        <begin position="14"/>
        <end position="26"/>
    </location>
</feature>
<feature type="region of interest" description="Disordered" evidence="1">
    <location>
        <begin position="1"/>
        <end position="51"/>
    </location>
</feature>
<evidence type="ECO:0000313" key="3">
    <source>
        <dbReference type="Proteomes" id="UP001159428"/>
    </source>
</evidence>
<comment type="caution">
    <text evidence="2">The sequence shown here is derived from an EMBL/GenBank/DDBJ whole genome shotgun (WGS) entry which is preliminary data.</text>
</comment>
<feature type="non-terminal residue" evidence="2">
    <location>
        <position position="1"/>
    </location>
</feature>
<proteinExistence type="predicted"/>